<organism evidence="8 9">
    <name type="scientific">Aureococcus anophagefferens virus</name>
    <dbReference type="NCBI Taxonomy" id="1474867"/>
    <lineage>
        <taxon>Viruses</taxon>
        <taxon>Varidnaviria</taxon>
        <taxon>Bamfordvirae</taxon>
        <taxon>Nucleocytoviricota</taxon>
        <taxon>Megaviricetes</taxon>
        <taxon>Imitervirales</taxon>
        <taxon>Schizomimiviridae</taxon>
        <taxon>Kratosvirus</taxon>
        <taxon>Kratosvirus quantuckense</taxon>
    </lineage>
</organism>
<keyword evidence="4 6" id="KW-1133">Transmembrane helix</keyword>
<name>A0A076FGD9_9VIRU</name>
<dbReference type="PANTHER" id="PTHR45840:SF2">
    <property type="entry name" value="PROTEIN RHOMBOID-RELATED"/>
    <property type="match status" value="1"/>
</dbReference>
<dbReference type="InterPro" id="IPR035952">
    <property type="entry name" value="Rhomboid-like_sf"/>
</dbReference>
<evidence type="ECO:0000256" key="5">
    <source>
        <dbReference type="ARBA" id="ARBA00023136"/>
    </source>
</evidence>
<dbReference type="GO" id="GO:0016020">
    <property type="term" value="C:membrane"/>
    <property type="evidence" value="ECO:0007669"/>
    <property type="project" value="UniProtKB-SubCell"/>
</dbReference>
<comment type="subcellular location">
    <subcellularLocation>
        <location evidence="1">Membrane</location>
        <topology evidence="1">Multi-pass membrane protein</topology>
    </subcellularLocation>
</comment>
<dbReference type="Proteomes" id="UP000028667">
    <property type="component" value="Segment"/>
</dbReference>
<dbReference type="PANTHER" id="PTHR45840">
    <property type="entry name" value="RHOMBOID-RELATED PROTEIN"/>
    <property type="match status" value="1"/>
</dbReference>
<dbReference type="Pfam" id="PF01694">
    <property type="entry name" value="Rhomboid"/>
    <property type="match status" value="1"/>
</dbReference>
<evidence type="ECO:0000313" key="9">
    <source>
        <dbReference type="Proteomes" id="UP000028667"/>
    </source>
</evidence>
<evidence type="ECO:0000256" key="3">
    <source>
        <dbReference type="ARBA" id="ARBA00022692"/>
    </source>
</evidence>
<keyword evidence="8" id="KW-0378">Hydrolase</keyword>
<gene>
    <name evidence="8" type="ORF">AaV_077</name>
</gene>
<keyword evidence="8" id="KW-0645">Protease</keyword>
<dbReference type="InterPro" id="IPR051739">
    <property type="entry name" value="Rhomboid_IM_Serine_Proteases"/>
</dbReference>
<keyword evidence="3 6" id="KW-0812">Transmembrane</keyword>
<dbReference type="GO" id="GO:0004252">
    <property type="term" value="F:serine-type endopeptidase activity"/>
    <property type="evidence" value="ECO:0007669"/>
    <property type="project" value="InterPro"/>
</dbReference>
<evidence type="ECO:0000256" key="1">
    <source>
        <dbReference type="ARBA" id="ARBA00004141"/>
    </source>
</evidence>
<evidence type="ECO:0000256" key="2">
    <source>
        <dbReference type="ARBA" id="ARBA00009045"/>
    </source>
</evidence>
<feature type="transmembrane region" description="Helical" evidence="6">
    <location>
        <begin position="188"/>
        <end position="207"/>
    </location>
</feature>
<reference evidence="8 9" key="1">
    <citation type="journal article" date="2014" name="Virology">
        <title>Genome of brown tide virus (AaV), the little giant of the Megaviridae, elucidates NCLDV genome expansion and host-virus coevolution.</title>
        <authorList>
            <person name="Moniruzzaman M."/>
            <person name="LeCleir G.R."/>
            <person name="Brown C.M."/>
            <person name="Gobler C.J."/>
            <person name="Bidle K.D."/>
            <person name="Wilson W.H."/>
            <person name="Wilhelm S.W."/>
        </authorList>
    </citation>
    <scope>NUCLEOTIDE SEQUENCE [LARGE SCALE GENOMIC DNA]</scope>
    <source>
        <strain evidence="8">BtV-01</strain>
    </source>
</reference>
<evidence type="ECO:0000259" key="7">
    <source>
        <dbReference type="Pfam" id="PF01694"/>
    </source>
</evidence>
<dbReference type="RefSeq" id="YP_009052155.1">
    <property type="nucleotide sequence ID" value="NC_024697.1"/>
</dbReference>
<feature type="transmembrane region" description="Helical" evidence="6">
    <location>
        <begin position="299"/>
        <end position="320"/>
    </location>
</feature>
<dbReference type="InterPro" id="IPR022764">
    <property type="entry name" value="Peptidase_S54_rhomboid_dom"/>
</dbReference>
<feature type="transmembrane region" description="Helical" evidence="6">
    <location>
        <begin position="93"/>
        <end position="113"/>
    </location>
</feature>
<comment type="similarity">
    <text evidence="2">Belongs to the peptidase S54 family.</text>
</comment>
<accession>A0A076FGD9</accession>
<dbReference type="EMBL" id="KJ645900">
    <property type="protein sequence ID" value="AII17145.1"/>
    <property type="molecule type" value="Genomic_DNA"/>
</dbReference>
<evidence type="ECO:0000256" key="6">
    <source>
        <dbReference type="SAM" id="Phobius"/>
    </source>
</evidence>
<dbReference type="Gene3D" id="1.20.1540.10">
    <property type="entry name" value="Rhomboid-like"/>
    <property type="match status" value="1"/>
</dbReference>
<feature type="transmembrane region" description="Helical" evidence="6">
    <location>
        <begin position="159"/>
        <end position="181"/>
    </location>
</feature>
<feature type="transmembrane region" description="Helical" evidence="6">
    <location>
        <begin position="213"/>
        <end position="232"/>
    </location>
</feature>
<feature type="transmembrane region" description="Helical" evidence="6">
    <location>
        <begin position="269"/>
        <end position="287"/>
    </location>
</feature>
<dbReference type="SUPFAM" id="SSF144091">
    <property type="entry name" value="Rhomboid-like"/>
    <property type="match status" value="1"/>
</dbReference>
<feature type="domain" description="Peptidase S54 rhomboid" evidence="7">
    <location>
        <begin position="145"/>
        <end position="287"/>
    </location>
</feature>
<proteinExistence type="inferred from homology"/>
<protein>
    <submittedName>
        <fullName evidence="8">Putative rhomboid family serine protease</fullName>
    </submittedName>
</protein>
<keyword evidence="9" id="KW-1185">Reference proteome</keyword>
<keyword evidence="5 6" id="KW-0472">Membrane</keyword>
<dbReference type="KEGG" id="vg:20041645"/>
<feature type="transmembrane region" description="Helical" evidence="6">
    <location>
        <begin position="244"/>
        <end position="263"/>
    </location>
</feature>
<evidence type="ECO:0000256" key="4">
    <source>
        <dbReference type="ARBA" id="ARBA00022989"/>
    </source>
</evidence>
<dbReference type="GeneID" id="20041645"/>
<evidence type="ECO:0000313" key="8">
    <source>
        <dbReference type="EMBL" id="AII17145.1"/>
    </source>
</evidence>
<sequence>MFQKKSSVKISDVSKVKLFYKNDEVDDYNRFLKHKEITGDVDQYDSENDTYKIINIRLQNKFDILDFNKTQEDFHVISKGDSIEPNETVRYKIPYFMMLISLLQSGVFTFFIVSRNKENKLMEYAACPNELYYSMFTENCRDNRENVYMMLSYQLCHRGIAHLISNVFLQLIMGIPIELMFGSVKMLILYNAGVLGGSMFCFLFNPYTRVLGASAGVYSLFGIHLAHLIINWEDIKYSFVKRWERILGLCSFLGIEIATSILSDSRTSHVAHLGGSVAGVLGGIILLDNFKVLYWEKIFILITKCVTAFLFGAFSFYYSFKSLNYNRC</sequence>
<dbReference type="GO" id="GO:0006508">
    <property type="term" value="P:proteolysis"/>
    <property type="evidence" value="ECO:0007669"/>
    <property type="project" value="UniProtKB-KW"/>
</dbReference>